<dbReference type="AlphaFoldDB" id="A0A7Z7IH05"/>
<name>A0A7Z7IH05_9MYCO</name>
<sequence length="91" mass="9386">MRCVPARGDSGGLTLHHGARITVTVEELVGPYPLPTVLIDGRDVATGAPPASGPCCRLDLPTTGRIAAVLRNGRKWSSAASCAPRLDASLP</sequence>
<gene>
    <name evidence="1" type="ORF">MSIMFB_00757</name>
</gene>
<dbReference type="EMBL" id="OCTY01000002">
    <property type="protein sequence ID" value="SOJ53256.1"/>
    <property type="molecule type" value="Genomic_DNA"/>
</dbReference>
<evidence type="ECO:0000313" key="1">
    <source>
        <dbReference type="EMBL" id="SOJ53256.1"/>
    </source>
</evidence>
<comment type="caution">
    <text evidence="1">The sequence shown here is derived from an EMBL/GenBank/DDBJ whole genome shotgun (WGS) entry which is preliminary data.</text>
</comment>
<accession>A0A7Z7IH05</accession>
<proteinExistence type="predicted"/>
<dbReference type="Proteomes" id="UP000554965">
    <property type="component" value="Unassembled WGS sequence"/>
</dbReference>
<keyword evidence="2" id="KW-1185">Reference proteome</keyword>
<reference evidence="1 2" key="1">
    <citation type="submission" date="2017-10" db="EMBL/GenBank/DDBJ databases">
        <authorList>
            <consortium name="Urmite Genomes"/>
        </authorList>
    </citation>
    <scope>NUCLEOTIDE SEQUENCE [LARGE SCALE GENOMIC DNA]</scope>
    <source>
        <strain evidence="1 2">FB-527</strain>
    </source>
</reference>
<protein>
    <submittedName>
        <fullName evidence="1">Uncharacterized protein</fullName>
    </submittedName>
</protein>
<evidence type="ECO:0000313" key="2">
    <source>
        <dbReference type="Proteomes" id="UP000554965"/>
    </source>
</evidence>
<organism evidence="1 2">
    <name type="scientific">Mycobacterium simulans</name>
    <dbReference type="NCBI Taxonomy" id="627089"/>
    <lineage>
        <taxon>Bacteria</taxon>
        <taxon>Bacillati</taxon>
        <taxon>Actinomycetota</taxon>
        <taxon>Actinomycetes</taxon>
        <taxon>Mycobacteriales</taxon>
        <taxon>Mycobacteriaceae</taxon>
        <taxon>Mycobacterium</taxon>
    </lineage>
</organism>